<evidence type="ECO:0000313" key="2">
    <source>
        <dbReference type="Proteomes" id="UP000178092"/>
    </source>
</evidence>
<dbReference type="GO" id="GO:0005829">
    <property type="term" value="C:cytosol"/>
    <property type="evidence" value="ECO:0007669"/>
    <property type="project" value="TreeGrafter"/>
</dbReference>
<dbReference type="InterPro" id="IPR003329">
    <property type="entry name" value="Cytidylyl_trans"/>
</dbReference>
<dbReference type="PANTHER" id="PTHR42866">
    <property type="entry name" value="3-DEOXY-MANNO-OCTULOSONATE CYTIDYLYLTRANSFERASE"/>
    <property type="match status" value="1"/>
</dbReference>
<dbReference type="CDD" id="cd02518">
    <property type="entry name" value="GT2_SpsF"/>
    <property type="match status" value="1"/>
</dbReference>
<evidence type="ECO:0000313" key="1">
    <source>
        <dbReference type="EMBL" id="OHA67370.1"/>
    </source>
</evidence>
<dbReference type="InterPro" id="IPR029044">
    <property type="entry name" value="Nucleotide-diphossugar_trans"/>
</dbReference>
<dbReference type="Pfam" id="PF02348">
    <property type="entry name" value="CTP_transf_3"/>
    <property type="match status" value="1"/>
</dbReference>
<dbReference type="Proteomes" id="UP000178092">
    <property type="component" value="Unassembled WGS sequence"/>
</dbReference>
<dbReference type="EMBL" id="MHTV01000012">
    <property type="protein sequence ID" value="OHA67370.1"/>
    <property type="molecule type" value="Genomic_DNA"/>
</dbReference>
<name>A0A1G2R3E1_9BACT</name>
<gene>
    <name evidence="1" type="ORF">A3C04_01805</name>
</gene>
<dbReference type="PANTHER" id="PTHR42866:SF1">
    <property type="entry name" value="SPORE COAT POLYSACCHARIDE BIOSYNTHESIS PROTEIN SPSF"/>
    <property type="match status" value="1"/>
</dbReference>
<comment type="caution">
    <text evidence="1">The sequence shown here is derived from an EMBL/GenBank/DDBJ whole genome shotgun (WGS) entry which is preliminary data.</text>
</comment>
<dbReference type="Gene3D" id="3.90.550.10">
    <property type="entry name" value="Spore Coat Polysaccharide Biosynthesis Protein SpsA, Chain A"/>
    <property type="match status" value="1"/>
</dbReference>
<protein>
    <recommendedName>
        <fullName evidence="3">Acylneuraminate cytidylyltransferase</fullName>
    </recommendedName>
</protein>
<dbReference type="SUPFAM" id="SSF53448">
    <property type="entry name" value="Nucleotide-diphospho-sugar transferases"/>
    <property type="match status" value="1"/>
</dbReference>
<organism evidence="1 2">
    <name type="scientific">Candidatus Wildermuthbacteria bacterium RIFCSPHIGHO2_02_FULL_45_25</name>
    <dbReference type="NCBI Taxonomy" id="1802450"/>
    <lineage>
        <taxon>Bacteria</taxon>
        <taxon>Candidatus Wildermuthiibacteriota</taxon>
    </lineage>
</organism>
<dbReference type="AlphaFoldDB" id="A0A1G2R3E1"/>
<sequence>MSVHVIIQARMTSQRLPGKVLENIEGMPMLWHVVNRVTYAKHVDKVILAIPDNTENDILEKTSEKYAWHYVRGNEENVLMRFYETFKAFPSDVIVRITADCPLIDPQVLDMMLEAHFQGEVDYTANSNKRTFPRGLDIEIFNADVLKRANTHAQKAYEREHVTPYIYEHPEIFTLQDIEAPKDLQRPDIRLTVDTKEDLLLVREIYKHLYKEGEIFLTKEVINLFIANPYLLKINAMIEQKKLK</sequence>
<evidence type="ECO:0008006" key="3">
    <source>
        <dbReference type="Google" id="ProtNLM"/>
    </source>
</evidence>
<accession>A0A1G2R3E1</accession>
<reference evidence="1 2" key="1">
    <citation type="journal article" date="2016" name="Nat. Commun.">
        <title>Thousands of microbial genomes shed light on interconnected biogeochemical processes in an aquifer system.</title>
        <authorList>
            <person name="Anantharaman K."/>
            <person name="Brown C.T."/>
            <person name="Hug L.A."/>
            <person name="Sharon I."/>
            <person name="Castelle C.J."/>
            <person name="Probst A.J."/>
            <person name="Thomas B.C."/>
            <person name="Singh A."/>
            <person name="Wilkins M.J."/>
            <person name="Karaoz U."/>
            <person name="Brodie E.L."/>
            <person name="Williams K.H."/>
            <person name="Hubbard S.S."/>
            <person name="Banfield J.F."/>
        </authorList>
    </citation>
    <scope>NUCLEOTIDE SEQUENCE [LARGE SCALE GENOMIC DNA]</scope>
</reference>
<proteinExistence type="predicted"/>